<sequence>MRSRLHLCHRYTPSSLPLSIQEVDECQIGKFSFRTQEAVLQLMSASGIENLQVALACQVTQKNTLIGAVKQATLCYRAQYSESAEEQGDLDFSSDEDSFRKDLTEQVSSRESHRAVHRSWKIPAEAFVPIQLEKVGPRDEMLNTFVKKKELMGTIMKNPDEVEKIKRTLILEFCHKMSIHMSHCCMRAEIVGLYHSLSTLLEDLPTIRRSHFMQGQAYEQKGTRDSELGLQADPRSFQPRPRRVLSTDGRTILNLWFIPHFSEVLVMFRSLEEMVRQEVLPKLSQRIGMAGMPSAKLRLSGACPIPIQHREFATFMGFQQK</sequence>
<evidence type="ECO:0000313" key="1">
    <source>
        <dbReference type="EMBL" id="KAJ8353264.1"/>
    </source>
</evidence>
<dbReference type="PANTHER" id="PTHR33331">
    <property type="entry name" value="COILED-COIL DOMAIN-CONTAINING PROTEIN 162"/>
    <property type="match status" value="1"/>
</dbReference>
<protein>
    <submittedName>
        <fullName evidence="1">Uncharacterized protein</fullName>
    </submittedName>
</protein>
<organism evidence="1 2">
    <name type="scientific">Synaphobranchus kaupii</name>
    <name type="common">Kaup's arrowtooth eel</name>
    <dbReference type="NCBI Taxonomy" id="118154"/>
    <lineage>
        <taxon>Eukaryota</taxon>
        <taxon>Metazoa</taxon>
        <taxon>Chordata</taxon>
        <taxon>Craniata</taxon>
        <taxon>Vertebrata</taxon>
        <taxon>Euteleostomi</taxon>
        <taxon>Actinopterygii</taxon>
        <taxon>Neopterygii</taxon>
        <taxon>Teleostei</taxon>
        <taxon>Anguilliformes</taxon>
        <taxon>Synaphobranchidae</taxon>
        <taxon>Synaphobranchus</taxon>
    </lineage>
</organism>
<proteinExistence type="predicted"/>
<accession>A0A9Q1F8E1</accession>
<keyword evidence="2" id="KW-1185">Reference proteome</keyword>
<dbReference type="Proteomes" id="UP001152622">
    <property type="component" value="Chromosome 7"/>
</dbReference>
<reference evidence="1" key="1">
    <citation type="journal article" date="2023" name="Science">
        <title>Genome structures resolve the early diversification of teleost fishes.</title>
        <authorList>
            <person name="Parey E."/>
            <person name="Louis A."/>
            <person name="Montfort J."/>
            <person name="Bouchez O."/>
            <person name="Roques C."/>
            <person name="Iampietro C."/>
            <person name="Lluch J."/>
            <person name="Castinel A."/>
            <person name="Donnadieu C."/>
            <person name="Desvignes T."/>
            <person name="Floi Bucao C."/>
            <person name="Jouanno E."/>
            <person name="Wen M."/>
            <person name="Mejri S."/>
            <person name="Dirks R."/>
            <person name="Jansen H."/>
            <person name="Henkel C."/>
            <person name="Chen W.J."/>
            <person name="Zahm M."/>
            <person name="Cabau C."/>
            <person name="Klopp C."/>
            <person name="Thompson A.W."/>
            <person name="Robinson-Rechavi M."/>
            <person name="Braasch I."/>
            <person name="Lecointre G."/>
            <person name="Bobe J."/>
            <person name="Postlethwait J.H."/>
            <person name="Berthelot C."/>
            <person name="Roest Crollius H."/>
            <person name="Guiguen Y."/>
        </authorList>
    </citation>
    <scope>NUCLEOTIDE SEQUENCE</scope>
    <source>
        <strain evidence="1">WJC10195</strain>
    </source>
</reference>
<comment type="caution">
    <text evidence="1">The sequence shown here is derived from an EMBL/GenBank/DDBJ whole genome shotgun (WGS) entry which is preliminary data.</text>
</comment>
<gene>
    <name evidence="1" type="ORF">SKAU_G00208310</name>
</gene>
<dbReference type="PANTHER" id="PTHR33331:SF13">
    <property type="entry name" value="COILED-COIL DOMAIN CONTAINING 162"/>
    <property type="match status" value="1"/>
</dbReference>
<dbReference type="OrthoDB" id="76966at2759"/>
<dbReference type="EMBL" id="JAINUF010000007">
    <property type="protein sequence ID" value="KAJ8353264.1"/>
    <property type="molecule type" value="Genomic_DNA"/>
</dbReference>
<name>A0A9Q1F8E1_SYNKA</name>
<evidence type="ECO:0000313" key="2">
    <source>
        <dbReference type="Proteomes" id="UP001152622"/>
    </source>
</evidence>
<dbReference type="InterPro" id="IPR040401">
    <property type="entry name" value="CCDC162"/>
</dbReference>
<dbReference type="AlphaFoldDB" id="A0A9Q1F8E1"/>